<evidence type="ECO:0000313" key="2">
    <source>
        <dbReference type="Proteomes" id="UP001500888"/>
    </source>
</evidence>
<sequence>MIANAADTVKFASVPGEYTRICVGDAPAEWAAYRDAYALTAGPAAQCPSSPAPWAFPFPESRWCCSTW</sequence>
<name>A0ABP7IKU6_9ACTN</name>
<comment type="caution">
    <text evidence="1">The sequence shown here is derived from an EMBL/GenBank/DDBJ whole genome shotgun (WGS) entry which is preliminary data.</text>
</comment>
<reference evidence="2" key="1">
    <citation type="journal article" date="2019" name="Int. J. Syst. Evol. Microbiol.">
        <title>The Global Catalogue of Microorganisms (GCM) 10K type strain sequencing project: providing services to taxonomists for standard genome sequencing and annotation.</title>
        <authorList>
            <consortium name="The Broad Institute Genomics Platform"/>
            <consortium name="The Broad Institute Genome Sequencing Center for Infectious Disease"/>
            <person name="Wu L."/>
            <person name="Ma J."/>
        </authorList>
    </citation>
    <scope>NUCLEOTIDE SEQUENCE [LARGE SCALE GENOMIC DNA]</scope>
    <source>
        <strain evidence="2">JCM 16908</strain>
    </source>
</reference>
<gene>
    <name evidence="1" type="ORF">GCM10022226_46740</name>
</gene>
<protein>
    <submittedName>
        <fullName evidence="1">Uncharacterized protein</fullName>
    </submittedName>
</protein>
<dbReference type="Proteomes" id="UP001500888">
    <property type="component" value="Unassembled WGS sequence"/>
</dbReference>
<organism evidence="1 2">
    <name type="scientific">Sphaerisporangium flaviroseum</name>
    <dbReference type="NCBI Taxonomy" id="509199"/>
    <lineage>
        <taxon>Bacteria</taxon>
        <taxon>Bacillati</taxon>
        <taxon>Actinomycetota</taxon>
        <taxon>Actinomycetes</taxon>
        <taxon>Streptosporangiales</taxon>
        <taxon>Streptosporangiaceae</taxon>
        <taxon>Sphaerisporangium</taxon>
    </lineage>
</organism>
<keyword evidence="2" id="KW-1185">Reference proteome</keyword>
<accession>A0ABP7IKU6</accession>
<proteinExistence type="predicted"/>
<dbReference type="EMBL" id="BAAAZR010000013">
    <property type="protein sequence ID" value="GAA3821091.1"/>
    <property type="molecule type" value="Genomic_DNA"/>
</dbReference>
<evidence type="ECO:0000313" key="1">
    <source>
        <dbReference type="EMBL" id="GAA3821091.1"/>
    </source>
</evidence>